<evidence type="ECO:0000313" key="7">
    <source>
        <dbReference type="EMBL" id="NSJ52733.1"/>
    </source>
</evidence>
<dbReference type="InterPro" id="IPR020056">
    <property type="entry name" value="Rbsml_bL25/Gln-tRNA_synth_N"/>
</dbReference>
<dbReference type="Proteomes" id="UP000669239">
    <property type="component" value="Unassembled WGS sequence"/>
</dbReference>
<keyword evidence="1" id="KW-0699">rRNA-binding</keyword>
<keyword evidence="8" id="KW-1185">Reference proteome</keyword>
<evidence type="ECO:0000256" key="4">
    <source>
        <dbReference type="ARBA" id="ARBA00023274"/>
    </source>
</evidence>
<dbReference type="Gene3D" id="2.40.240.10">
    <property type="entry name" value="Ribosomal Protein L25, Chain P"/>
    <property type="match status" value="1"/>
</dbReference>
<evidence type="ECO:0000256" key="2">
    <source>
        <dbReference type="ARBA" id="ARBA00022884"/>
    </source>
</evidence>
<dbReference type="InterPro" id="IPR020930">
    <property type="entry name" value="Ribosomal_uL5_bac-type"/>
</dbReference>
<evidence type="ECO:0000259" key="6">
    <source>
        <dbReference type="Pfam" id="PF14693"/>
    </source>
</evidence>
<feature type="domain" description="Large ribosomal subunit protein bL25 beta" evidence="6">
    <location>
        <begin position="102"/>
        <end position="177"/>
    </location>
</feature>
<organism evidence="7 8">
    <name type="scientific">Enterocloster aldenensis</name>
    <dbReference type="NCBI Taxonomy" id="358742"/>
    <lineage>
        <taxon>Bacteria</taxon>
        <taxon>Bacillati</taxon>
        <taxon>Bacillota</taxon>
        <taxon>Clostridia</taxon>
        <taxon>Lachnospirales</taxon>
        <taxon>Lachnospiraceae</taxon>
        <taxon>Enterocloster</taxon>
    </lineage>
</organism>
<evidence type="ECO:0000313" key="8">
    <source>
        <dbReference type="Proteomes" id="UP000669239"/>
    </source>
</evidence>
<comment type="caution">
    <text evidence="7">The sequence shown here is derived from an EMBL/GenBank/DDBJ whole genome shotgun (WGS) entry which is preliminary data.</text>
</comment>
<dbReference type="RefSeq" id="WP_165643163.1">
    <property type="nucleotide sequence ID" value="NZ_JAAITT010000107.1"/>
</dbReference>
<dbReference type="PANTHER" id="PTHR33284:SF1">
    <property type="entry name" value="RIBOSOMAL PROTEIN L25_GLN-TRNA SYNTHETASE, ANTI-CODON-BINDING DOMAIN-CONTAINING PROTEIN"/>
    <property type="match status" value="1"/>
</dbReference>
<dbReference type="CDD" id="cd00495">
    <property type="entry name" value="Ribosomal_L25_TL5_CTC"/>
    <property type="match status" value="1"/>
</dbReference>
<dbReference type="InterPro" id="IPR020057">
    <property type="entry name" value="Ribosomal_bL25_b-dom"/>
</dbReference>
<name>A0ABX2HXD7_9FIRM</name>
<dbReference type="Pfam" id="PF01386">
    <property type="entry name" value="Ribosomal_L25p"/>
    <property type="match status" value="1"/>
</dbReference>
<dbReference type="SUPFAM" id="SSF50715">
    <property type="entry name" value="Ribosomal protein L25-like"/>
    <property type="match status" value="1"/>
</dbReference>
<evidence type="ECO:0000259" key="5">
    <source>
        <dbReference type="Pfam" id="PF01386"/>
    </source>
</evidence>
<feature type="domain" description="Large ribosomal subunit protein bL25 L25" evidence="5">
    <location>
        <begin position="4"/>
        <end position="89"/>
    </location>
</feature>
<dbReference type="InterPro" id="IPR037121">
    <property type="entry name" value="Ribosomal_bL25_C"/>
</dbReference>
<evidence type="ECO:0000256" key="1">
    <source>
        <dbReference type="ARBA" id="ARBA00022730"/>
    </source>
</evidence>
<dbReference type="InterPro" id="IPR011035">
    <property type="entry name" value="Ribosomal_bL25/Gln-tRNA_synth"/>
</dbReference>
<proteinExistence type="predicted"/>
<keyword evidence="4" id="KW-0687">Ribonucleoprotein</keyword>
<dbReference type="Pfam" id="PF14693">
    <property type="entry name" value="Ribosomal_TL5_C"/>
    <property type="match status" value="1"/>
</dbReference>
<reference evidence="7 8" key="1">
    <citation type="journal article" date="2020" name="Cell Host Microbe">
        <title>Functional and Genomic Variation between Human-Derived Isolates of Lachnospiraceae Reveals Inter- and Intra-Species Diversity.</title>
        <authorList>
            <person name="Sorbara M.T."/>
            <person name="Littmann E.R."/>
            <person name="Fontana E."/>
            <person name="Moody T.U."/>
            <person name="Kohout C.E."/>
            <person name="Gjonbalaj M."/>
            <person name="Eaton V."/>
            <person name="Seok R."/>
            <person name="Leiner I.M."/>
            <person name="Pamer E.G."/>
        </authorList>
    </citation>
    <scope>NUCLEOTIDE SEQUENCE [LARGE SCALE GENOMIC DNA]</scope>
    <source>
        <strain evidence="7 8">MSK.1.17</strain>
    </source>
</reference>
<accession>A0ABX2HXD7</accession>
<dbReference type="InterPro" id="IPR029751">
    <property type="entry name" value="Ribosomal_L25_dom"/>
</dbReference>
<evidence type="ECO:0000256" key="3">
    <source>
        <dbReference type="ARBA" id="ARBA00022980"/>
    </source>
</evidence>
<dbReference type="PANTHER" id="PTHR33284">
    <property type="entry name" value="RIBOSOMAL PROTEIN L25/GLN-TRNA SYNTHETASE, ANTI-CODON-BINDING DOMAIN-CONTAINING PROTEIN"/>
    <property type="match status" value="1"/>
</dbReference>
<dbReference type="EMBL" id="JAAITT010000107">
    <property type="protein sequence ID" value="NSJ52733.1"/>
    <property type="molecule type" value="Genomic_DNA"/>
</dbReference>
<sequence>MNSINVQKRDLSVKAKKMRHLGLVPGNVFGKSLPGSISIQMDKKSAQKLVRQNREGSKVSLNIDGQVFPTQFKEKTLNTLNNEILHVSFQVLTADEKVNSIIHILLVNDEKFGTLLEKMTTKIPYASMPKDMIDTITIDVDKLKSGDILTVKDVPELMNDKIDLQINEDEIILRINERKHHGNMIPEE</sequence>
<keyword evidence="2" id="KW-0694">RNA-binding</keyword>
<gene>
    <name evidence="7" type="ORF">G5B36_29305</name>
</gene>
<keyword evidence="3 7" id="KW-0689">Ribosomal protein</keyword>
<dbReference type="Gene3D" id="2.170.120.20">
    <property type="entry name" value="Ribosomal protein L25, beta domain"/>
    <property type="match status" value="1"/>
</dbReference>
<dbReference type="GO" id="GO:0005840">
    <property type="term" value="C:ribosome"/>
    <property type="evidence" value="ECO:0007669"/>
    <property type="project" value="UniProtKB-KW"/>
</dbReference>
<protein>
    <submittedName>
        <fullName evidence="7">50S ribosomal protein L25/general stress protein Ctc</fullName>
    </submittedName>
</protein>